<dbReference type="InterPro" id="IPR011990">
    <property type="entry name" value="TPR-like_helical_dom_sf"/>
</dbReference>
<dbReference type="Proteomes" id="UP000039865">
    <property type="component" value="Unassembled WGS sequence"/>
</dbReference>
<dbReference type="AlphaFoldDB" id="A0A078A773"/>
<keyword evidence="1" id="KW-0813">Transport</keyword>
<gene>
    <name evidence="6" type="primary">Contig9345.g9986</name>
    <name evidence="6" type="ORF">STYLEM_7071</name>
</gene>
<protein>
    <submittedName>
        <fullName evidence="6">Thioredoxin</fullName>
    </submittedName>
</protein>
<evidence type="ECO:0000259" key="5">
    <source>
        <dbReference type="PROSITE" id="PS51352"/>
    </source>
</evidence>
<keyword evidence="7" id="KW-1185">Reference proteome</keyword>
<dbReference type="GO" id="GO:0015035">
    <property type="term" value="F:protein-disulfide reductase activity"/>
    <property type="evidence" value="ECO:0007669"/>
    <property type="project" value="TreeGrafter"/>
</dbReference>
<organism evidence="6 7">
    <name type="scientific">Stylonychia lemnae</name>
    <name type="common">Ciliate</name>
    <dbReference type="NCBI Taxonomy" id="5949"/>
    <lineage>
        <taxon>Eukaryota</taxon>
        <taxon>Sar</taxon>
        <taxon>Alveolata</taxon>
        <taxon>Ciliophora</taxon>
        <taxon>Intramacronucleata</taxon>
        <taxon>Spirotrichea</taxon>
        <taxon>Stichotrichia</taxon>
        <taxon>Sporadotrichida</taxon>
        <taxon>Oxytrichidae</taxon>
        <taxon>Stylonychinae</taxon>
        <taxon>Stylonychia</taxon>
    </lineage>
</organism>
<accession>A0A078A773</accession>
<dbReference type="OMA" id="FVMEAND"/>
<dbReference type="PROSITE" id="PS51352">
    <property type="entry name" value="THIOREDOXIN_2"/>
    <property type="match status" value="1"/>
</dbReference>
<dbReference type="EMBL" id="CCKQ01006776">
    <property type="protein sequence ID" value="CDW78100.1"/>
    <property type="molecule type" value="Genomic_DNA"/>
</dbReference>
<dbReference type="Gene3D" id="1.25.40.10">
    <property type="entry name" value="Tetratricopeptide repeat domain"/>
    <property type="match status" value="1"/>
</dbReference>
<dbReference type="InterPro" id="IPR036249">
    <property type="entry name" value="Thioredoxin-like_sf"/>
</dbReference>
<dbReference type="OrthoDB" id="2121326at2759"/>
<dbReference type="InterPro" id="IPR017937">
    <property type="entry name" value="Thioredoxin_CS"/>
</dbReference>
<name>A0A078A773_STYLE</name>
<dbReference type="CDD" id="cd02947">
    <property type="entry name" value="TRX_family"/>
    <property type="match status" value="1"/>
</dbReference>
<dbReference type="SUPFAM" id="SSF52833">
    <property type="entry name" value="Thioredoxin-like"/>
    <property type="match status" value="1"/>
</dbReference>
<keyword evidence="2" id="KW-0249">Electron transport</keyword>
<evidence type="ECO:0000256" key="4">
    <source>
        <dbReference type="SAM" id="MobiDB-lite"/>
    </source>
</evidence>
<proteinExistence type="predicted"/>
<dbReference type="SUPFAM" id="SSF48452">
    <property type="entry name" value="TPR-like"/>
    <property type="match status" value="1"/>
</dbReference>
<evidence type="ECO:0000256" key="2">
    <source>
        <dbReference type="ARBA" id="ARBA00022982"/>
    </source>
</evidence>
<evidence type="ECO:0000256" key="3">
    <source>
        <dbReference type="ARBA" id="ARBA00023157"/>
    </source>
</evidence>
<evidence type="ECO:0000313" key="6">
    <source>
        <dbReference type="EMBL" id="CDW78100.1"/>
    </source>
</evidence>
<dbReference type="InParanoid" id="A0A078A773"/>
<dbReference type="InterPro" id="IPR013766">
    <property type="entry name" value="Thioredoxin_domain"/>
</dbReference>
<dbReference type="Gene3D" id="3.40.30.10">
    <property type="entry name" value="Glutaredoxin"/>
    <property type="match status" value="1"/>
</dbReference>
<sequence>MTQNPARYFNTKPPRAPSPVAKDESEAASIDQAKDFLENVKGYVDELNDYNEWLPKVMQSDKPVILDCYADWCGPCKKLTPILEEMTAAGEGKFKLVKMNIDNLPQIATGLKVRNIPAVFLINKGGIIDTFVGIPTQEHLQQFFETAILVEQISHDENVIQSLITKAEEYVDTNKLDLAEKMYLEGYSHENWREKFGPQFLVGISYCFVFNHKDTKKSQETINSITEPQKKNLSDYYKNLLNKVQAEILNILHTQKPSDEELQLHEKIDKDPSDLQSRYDLAKMQFEKTKYDEAIETCLQIMQIDRNWNQKAGYTLLLEVFAKLGSSNEVVIKARKRLSKILF</sequence>
<dbReference type="GO" id="GO:0005737">
    <property type="term" value="C:cytoplasm"/>
    <property type="evidence" value="ECO:0007669"/>
    <property type="project" value="TreeGrafter"/>
</dbReference>
<dbReference type="Pfam" id="PF14561">
    <property type="entry name" value="TPR_20"/>
    <property type="match status" value="1"/>
</dbReference>
<keyword evidence="3" id="KW-1015">Disulfide bond</keyword>
<reference evidence="6 7" key="1">
    <citation type="submission" date="2014-06" db="EMBL/GenBank/DDBJ databases">
        <authorList>
            <person name="Swart Estienne"/>
        </authorList>
    </citation>
    <scope>NUCLEOTIDE SEQUENCE [LARGE SCALE GENOMIC DNA]</scope>
    <source>
        <strain evidence="6 7">130c</strain>
    </source>
</reference>
<feature type="domain" description="Thioredoxin" evidence="5">
    <location>
        <begin position="12"/>
        <end position="149"/>
    </location>
</feature>
<evidence type="ECO:0000256" key="1">
    <source>
        <dbReference type="ARBA" id="ARBA00022448"/>
    </source>
</evidence>
<feature type="region of interest" description="Disordered" evidence="4">
    <location>
        <begin position="1"/>
        <end position="25"/>
    </location>
</feature>
<dbReference type="PANTHER" id="PTHR45663:SF11">
    <property type="entry name" value="GEO12009P1"/>
    <property type="match status" value="1"/>
</dbReference>
<evidence type="ECO:0000313" key="7">
    <source>
        <dbReference type="Proteomes" id="UP000039865"/>
    </source>
</evidence>
<dbReference type="PROSITE" id="PS00194">
    <property type="entry name" value="THIOREDOXIN_1"/>
    <property type="match status" value="1"/>
</dbReference>
<dbReference type="PANTHER" id="PTHR45663">
    <property type="entry name" value="GEO12009P1"/>
    <property type="match status" value="1"/>
</dbReference>
<dbReference type="GO" id="GO:0006950">
    <property type="term" value="P:response to stress"/>
    <property type="evidence" value="ECO:0007669"/>
    <property type="project" value="UniProtKB-ARBA"/>
</dbReference>
<dbReference type="Pfam" id="PF00085">
    <property type="entry name" value="Thioredoxin"/>
    <property type="match status" value="1"/>
</dbReference>